<keyword evidence="1" id="KW-1133">Transmembrane helix</keyword>
<accession>A0A1F7JUP4</accession>
<keyword evidence="1" id="KW-0472">Membrane</keyword>
<evidence type="ECO:0000256" key="1">
    <source>
        <dbReference type="SAM" id="Phobius"/>
    </source>
</evidence>
<organism evidence="2 3">
    <name type="scientific">Candidatus Roizmanbacteria bacterium RIFCSPLOWO2_02_FULL_43_10</name>
    <dbReference type="NCBI Taxonomy" id="1802078"/>
    <lineage>
        <taxon>Bacteria</taxon>
        <taxon>Candidatus Roizmaniibacteriota</taxon>
    </lineage>
</organism>
<keyword evidence="1" id="KW-0812">Transmembrane</keyword>
<feature type="transmembrane region" description="Helical" evidence="1">
    <location>
        <begin position="63"/>
        <end position="84"/>
    </location>
</feature>
<protein>
    <recommendedName>
        <fullName evidence="4">TrbC/VirB2 family protein</fullName>
    </recommendedName>
</protein>
<evidence type="ECO:0008006" key="4">
    <source>
        <dbReference type="Google" id="ProtNLM"/>
    </source>
</evidence>
<comment type="caution">
    <text evidence="2">The sequence shown here is derived from an EMBL/GenBank/DDBJ whole genome shotgun (WGS) entry which is preliminary data.</text>
</comment>
<gene>
    <name evidence="2" type="ORF">A3I56_02480</name>
</gene>
<dbReference type="Pfam" id="PF04956">
    <property type="entry name" value="TrbC"/>
    <property type="match status" value="1"/>
</dbReference>
<dbReference type="Proteomes" id="UP000176269">
    <property type="component" value="Unassembled WGS sequence"/>
</dbReference>
<proteinExistence type="predicted"/>
<dbReference type="EMBL" id="MGBC01000046">
    <property type="protein sequence ID" value="OGK59333.1"/>
    <property type="molecule type" value="Genomic_DNA"/>
</dbReference>
<reference evidence="2 3" key="1">
    <citation type="journal article" date="2016" name="Nat. Commun.">
        <title>Thousands of microbial genomes shed light on interconnected biogeochemical processes in an aquifer system.</title>
        <authorList>
            <person name="Anantharaman K."/>
            <person name="Brown C.T."/>
            <person name="Hug L.A."/>
            <person name="Sharon I."/>
            <person name="Castelle C.J."/>
            <person name="Probst A.J."/>
            <person name="Thomas B.C."/>
            <person name="Singh A."/>
            <person name="Wilkins M.J."/>
            <person name="Karaoz U."/>
            <person name="Brodie E.L."/>
            <person name="Williams K.H."/>
            <person name="Hubbard S.S."/>
            <person name="Banfield J.F."/>
        </authorList>
    </citation>
    <scope>NUCLEOTIDE SEQUENCE [LARGE SCALE GENOMIC DNA]</scope>
</reference>
<dbReference type="InterPro" id="IPR007039">
    <property type="entry name" value="TrbC/VirB2"/>
</dbReference>
<evidence type="ECO:0000313" key="3">
    <source>
        <dbReference type="Proteomes" id="UP000176269"/>
    </source>
</evidence>
<name>A0A1F7JUP4_9BACT</name>
<sequence>MGPSEYNSAQPLQFANLDQLLWGIVKTLQYYSLPAMAIAIATLGVFLVMSGDDTDRKSKLKGWIVNILVGGLLVFGAATLAEIIKKFVGGAA</sequence>
<feature type="transmembrane region" description="Helical" evidence="1">
    <location>
        <begin position="30"/>
        <end position="51"/>
    </location>
</feature>
<evidence type="ECO:0000313" key="2">
    <source>
        <dbReference type="EMBL" id="OGK59333.1"/>
    </source>
</evidence>
<dbReference type="AlphaFoldDB" id="A0A1F7JUP4"/>